<dbReference type="InterPro" id="IPR057207">
    <property type="entry name" value="FBXL15_LRR"/>
</dbReference>
<reference evidence="2 3" key="1">
    <citation type="submission" date="2018-03" db="EMBL/GenBank/DDBJ databases">
        <authorList>
            <person name="Fogelqvist J."/>
        </authorList>
    </citation>
    <scope>NUCLEOTIDE SEQUENCE [LARGE SCALE GENOMIC DNA]</scope>
</reference>
<dbReference type="InterPro" id="IPR006553">
    <property type="entry name" value="Leu-rich_rpt_Cys-con_subtyp"/>
</dbReference>
<dbReference type="PANTHER" id="PTHR13318:SF95">
    <property type="entry name" value="F-BOX PROTEIN YLR352W"/>
    <property type="match status" value="1"/>
</dbReference>
<geneLocation type="mitochondrion" evidence="2"/>
<name>A0A3P3YC95_PLABS</name>
<dbReference type="InterPro" id="IPR032675">
    <property type="entry name" value="LRR_dom_sf"/>
</dbReference>
<proteinExistence type="predicted"/>
<dbReference type="EMBL" id="OVEO01000008">
    <property type="protein sequence ID" value="SPQ97806.1"/>
    <property type="molecule type" value="Genomic_DNA"/>
</dbReference>
<dbReference type="GO" id="GO:0019005">
    <property type="term" value="C:SCF ubiquitin ligase complex"/>
    <property type="evidence" value="ECO:0007669"/>
    <property type="project" value="TreeGrafter"/>
</dbReference>
<dbReference type="Gene3D" id="3.80.10.10">
    <property type="entry name" value="Ribonuclease Inhibitor"/>
    <property type="match status" value="1"/>
</dbReference>
<dbReference type="AlphaFoldDB" id="A0A3P3YC95"/>
<evidence type="ECO:0000313" key="2">
    <source>
        <dbReference type="EMBL" id="SPQ97806.1"/>
    </source>
</evidence>
<feature type="domain" description="F-box/LRR-repeat protein 15-like leucin rich repeat" evidence="1">
    <location>
        <begin position="93"/>
        <end position="226"/>
    </location>
</feature>
<dbReference type="PANTHER" id="PTHR13318">
    <property type="entry name" value="PARTNER OF PAIRED, ISOFORM B-RELATED"/>
    <property type="match status" value="1"/>
</dbReference>
<evidence type="ECO:0000313" key="3">
    <source>
        <dbReference type="Proteomes" id="UP000290189"/>
    </source>
</evidence>
<evidence type="ECO:0000259" key="1">
    <source>
        <dbReference type="Pfam" id="PF25372"/>
    </source>
</evidence>
<gene>
    <name evidence="2" type="ORF">PLBR_LOCUS5021</name>
</gene>
<dbReference type="Pfam" id="PF25372">
    <property type="entry name" value="DUF7885"/>
    <property type="match status" value="1"/>
</dbReference>
<protein>
    <recommendedName>
        <fullName evidence="1">F-box/LRR-repeat protein 15-like leucin rich repeat domain-containing protein</fullName>
    </recommendedName>
</protein>
<dbReference type="SUPFAM" id="SSF52047">
    <property type="entry name" value="RNI-like"/>
    <property type="match status" value="1"/>
</dbReference>
<keyword evidence="2" id="KW-0496">Mitochondrion</keyword>
<dbReference type="SMART" id="SM00367">
    <property type="entry name" value="LRR_CC"/>
    <property type="match status" value="4"/>
</dbReference>
<organism evidence="2 3">
    <name type="scientific">Plasmodiophora brassicae</name>
    <name type="common">Clubroot disease agent</name>
    <dbReference type="NCBI Taxonomy" id="37360"/>
    <lineage>
        <taxon>Eukaryota</taxon>
        <taxon>Sar</taxon>
        <taxon>Rhizaria</taxon>
        <taxon>Endomyxa</taxon>
        <taxon>Phytomyxea</taxon>
        <taxon>Plasmodiophorida</taxon>
        <taxon>Plasmodiophoridae</taxon>
        <taxon>Plasmodiophora</taxon>
    </lineage>
</organism>
<accession>A0A3P3YC95</accession>
<dbReference type="Proteomes" id="UP000290189">
    <property type="component" value="Unassembled WGS sequence"/>
</dbReference>
<dbReference type="GO" id="GO:0031146">
    <property type="term" value="P:SCF-dependent proteasomal ubiquitin-dependent protein catabolic process"/>
    <property type="evidence" value="ECO:0007669"/>
    <property type="project" value="TreeGrafter"/>
</dbReference>
<sequence>MVHCGVQLSELPERARICLSAMLREQSTAAAVARCSRAMRDFVRDYVGEATALDLSGRRDAVAILDAMPADRARNLRDLKLQFCGKAVGTGGDLPRVLARFPSLAVLNLNGCSEVVPESLAAVGSAALTSLSLYWVPKLTDECVTRIVRASSNLRHLNLSGAKLLTNSAVAEIARSLPDLEELDLTKAVRLTDSSLVALSKSCKQLTSFNSYACPNFTDVGVTLLSRSWALKIWPATVLA</sequence>